<proteinExistence type="predicted"/>
<dbReference type="RefSeq" id="WP_025758588.1">
    <property type="nucleotide sequence ID" value="NZ_CABMND010000001.1"/>
</dbReference>
<reference evidence="2" key="2">
    <citation type="submission" date="2022-11" db="EMBL/GenBank/DDBJ databases">
        <title>blaNDM-1 and qnrB1 co-producing ST413 Enterobacter.</title>
        <authorList>
            <person name="Halder G."/>
            <person name="Chaudhuri B."/>
            <person name="Dutta S."/>
        </authorList>
    </citation>
    <scope>NUCLEOTIDE SEQUENCE</scope>
    <source>
        <strain evidence="2">PEER684</strain>
    </source>
</reference>
<evidence type="ECO:0000313" key="3">
    <source>
        <dbReference type="Proteomes" id="UP000033352"/>
    </source>
</evidence>
<dbReference type="PATRIC" id="fig|1619248.3.peg.4899"/>
<dbReference type="AlphaFoldDB" id="A0A0F1BBL4"/>
<accession>A0A0F1BBL4</accession>
<protein>
    <submittedName>
        <fullName evidence="1">Uncharacterized protein</fullName>
    </submittedName>
</protein>
<gene>
    <name evidence="2" type="ORF">MX989_13210</name>
    <name evidence="1" type="ORF">SS37_05135</name>
</gene>
<dbReference type="EMBL" id="JALLIR010000001">
    <property type="protein sequence ID" value="MDR9947039.1"/>
    <property type="molecule type" value="Genomic_DNA"/>
</dbReference>
<evidence type="ECO:0000313" key="1">
    <source>
        <dbReference type="EMBL" id="KJN30659.1"/>
    </source>
</evidence>
<organism evidence="1 3">
    <name type="scientific">Enterobacter sichuanensis</name>
    <dbReference type="NCBI Taxonomy" id="2071710"/>
    <lineage>
        <taxon>Bacteria</taxon>
        <taxon>Pseudomonadati</taxon>
        <taxon>Pseudomonadota</taxon>
        <taxon>Gammaproteobacteria</taxon>
        <taxon>Enterobacterales</taxon>
        <taxon>Enterobacteriaceae</taxon>
        <taxon>Enterobacter</taxon>
        <taxon>Enterobacter cloacae complex</taxon>
    </lineage>
</organism>
<dbReference type="EMBL" id="JZYX01000008">
    <property type="protein sequence ID" value="KJN30659.1"/>
    <property type="molecule type" value="Genomic_DNA"/>
</dbReference>
<reference evidence="1 3" key="1">
    <citation type="submission" date="2015-03" db="EMBL/GenBank/DDBJ databases">
        <authorList>
            <person name="McCorrison J."/>
            <person name="Sanka R."/>
            <person name="Adams M."/>
            <person name="Brinkac L."/>
            <person name="Nierman W."/>
            <person name="Sutton G."/>
            <person name="Nelson K."/>
            <person name="Kiedrowski L."/>
            <person name="Guerrero D."/>
            <person name="Bonomo R."/>
        </authorList>
    </citation>
    <scope>NUCLEOTIDE SEQUENCE [LARGE SCALE GENOMIC DNA]</scope>
    <source>
        <strain evidence="1 3">35699</strain>
    </source>
</reference>
<dbReference type="GeneID" id="72831849"/>
<evidence type="ECO:0000313" key="2">
    <source>
        <dbReference type="EMBL" id="MDR9947039.1"/>
    </source>
</evidence>
<sequence length="89" mass="9941">MQDYRFFQKGTNLIAIESENIDAAAQLIAQGFEKQFEEIGAADEKTALTRLADIRKNNDIDRHNFLAGAGEMPWIGVLTAAATWLTQKK</sequence>
<comment type="caution">
    <text evidence="1">The sequence shown here is derived from an EMBL/GenBank/DDBJ whole genome shotgun (WGS) entry which is preliminary data.</text>
</comment>
<dbReference type="Proteomes" id="UP001185068">
    <property type="component" value="Unassembled WGS sequence"/>
</dbReference>
<dbReference type="Proteomes" id="UP000033352">
    <property type="component" value="Unassembled WGS sequence"/>
</dbReference>
<dbReference type="OrthoDB" id="6493336at2"/>
<name>A0A0F1BBL4_9ENTR</name>